<dbReference type="Proteomes" id="UP001301769">
    <property type="component" value="Unassembled WGS sequence"/>
</dbReference>
<name>A0AAN6XVM4_9PEZI</name>
<gene>
    <name evidence="1" type="ORF">QBC37DRAFT_458600</name>
</gene>
<keyword evidence="2" id="KW-1185">Reference proteome</keyword>
<evidence type="ECO:0000313" key="1">
    <source>
        <dbReference type="EMBL" id="KAK4206536.1"/>
    </source>
</evidence>
<evidence type="ECO:0000313" key="2">
    <source>
        <dbReference type="Proteomes" id="UP001301769"/>
    </source>
</evidence>
<accession>A0AAN6XVM4</accession>
<reference evidence="1" key="2">
    <citation type="submission" date="2023-05" db="EMBL/GenBank/DDBJ databases">
        <authorList>
            <consortium name="Lawrence Berkeley National Laboratory"/>
            <person name="Steindorff A."/>
            <person name="Hensen N."/>
            <person name="Bonometti L."/>
            <person name="Westerberg I."/>
            <person name="Brannstrom I.O."/>
            <person name="Guillou S."/>
            <person name="Cros-Aarteil S."/>
            <person name="Calhoun S."/>
            <person name="Haridas S."/>
            <person name="Kuo A."/>
            <person name="Mondo S."/>
            <person name="Pangilinan J."/>
            <person name="Riley R."/>
            <person name="Labutti K."/>
            <person name="Andreopoulos B."/>
            <person name="Lipzen A."/>
            <person name="Chen C."/>
            <person name="Yanf M."/>
            <person name="Daum C."/>
            <person name="Ng V."/>
            <person name="Clum A."/>
            <person name="Ohm R."/>
            <person name="Martin F."/>
            <person name="Silar P."/>
            <person name="Natvig D."/>
            <person name="Lalanne C."/>
            <person name="Gautier V."/>
            <person name="Ament-Velasquez S.L."/>
            <person name="Kruys A."/>
            <person name="Hutchinson M.I."/>
            <person name="Powell A.J."/>
            <person name="Barry K."/>
            <person name="Miller A.N."/>
            <person name="Grigoriev I.V."/>
            <person name="Debuchy R."/>
            <person name="Gladieux P."/>
            <person name="Thoren M.H."/>
            <person name="Johannesson H."/>
        </authorList>
    </citation>
    <scope>NUCLEOTIDE SEQUENCE</scope>
    <source>
        <strain evidence="1">PSN293</strain>
    </source>
</reference>
<organism evidence="1 2">
    <name type="scientific">Rhypophila decipiens</name>
    <dbReference type="NCBI Taxonomy" id="261697"/>
    <lineage>
        <taxon>Eukaryota</taxon>
        <taxon>Fungi</taxon>
        <taxon>Dikarya</taxon>
        <taxon>Ascomycota</taxon>
        <taxon>Pezizomycotina</taxon>
        <taxon>Sordariomycetes</taxon>
        <taxon>Sordariomycetidae</taxon>
        <taxon>Sordariales</taxon>
        <taxon>Naviculisporaceae</taxon>
        <taxon>Rhypophila</taxon>
    </lineage>
</organism>
<dbReference type="EMBL" id="MU858390">
    <property type="protein sequence ID" value="KAK4206536.1"/>
    <property type="molecule type" value="Genomic_DNA"/>
</dbReference>
<dbReference type="AlphaFoldDB" id="A0AAN6XVM4"/>
<proteinExistence type="predicted"/>
<reference evidence="1" key="1">
    <citation type="journal article" date="2023" name="Mol. Phylogenet. Evol.">
        <title>Genome-scale phylogeny and comparative genomics of the fungal order Sordariales.</title>
        <authorList>
            <person name="Hensen N."/>
            <person name="Bonometti L."/>
            <person name="Westerberg I."/>
            <person name="Brannstrom I.O."/>
            <person name="Guillou S."/>
            <person name="Cros-Aarteil S."/>
            <person name="Calhoun S."/>
            <person name="Haridas S."/>
            <person name="Kuo A."/>
            <person name="Mondo S."/>
            <person name="Pangilinan J."/>
            <person name="Riley R."/>
            <person name="LaButti K."/>
            <person name="Andreopoulos B."/>
            <person name="Lipzen A."/>
            <person name="Chen C."/>
            <person name="Yan M."/>
            <person name="Daum C."/>
            <person name="Ng V."/>
            <person name="Clum A."/>
            <person name="Steindorff A."/>
            <person name="Ohm R.A."/>
            <person name="Martin F."/>
            <person name="Silar P."/>
            <person name="Natvig D.O."/>
            <person name="Lalanne C."/>
            <person name="Gautier V."/>
            <person name="Ament-Velasquez S.L."/>
            <person name="Kruys A."/>
            <person name="Hutchinson M.I."/>
            <person name="Powell A.J."/>
            <person name="Barry K."/>
            <person name="Miller A.N."/>
            <person name="Grigoriev I.V."/>
            <person name="Debuchy R."/>
            <person name="Gladieux P."/>
            <person name="Hiltunen Thoren M."/>
            <person name="Johannesson H."/>
        </authorList>
    </citation>
    <scope>NUCLEOTIDE SEQUENCE</scope>
    <source>
        <strain evidence="1">PSN293</strain>
    </source>
</reference>
<sequence>MTPINRGIPFTSVLISAPSTEPIYLASHTFPIKFDRRLRMGLNCHRWHGDESQIIGIELISRGGDQYLRAFPDRSFESRTSGSTVTVYVAKHAASDKIEPVPNAERQHAFFFRDLPPTIRTTYVSGSMVEHILPDQSILVRSGRTDEEKAVLKIHTPTEWTNGAIFLFLWADRIESTQSYKALFDVGWTSKHQTSSFIAQVKKPNTLFDGRLVSLGTRTPSIAFFVEPTVVRGFDMFVIKVEVRPPRTNFSGTISRVENV</sequence>
<comment type="caution">
    <text evidence="1">The sequence shown here is derived from an EMBL/GenBank/DDBJ whole genome shotgun (WGS) entry which is preliminary data.</text>
</comment>
<protein>
    <submittedName>
        <fullName evidence="1">Uncharacterized protein</fullName>
    </submittedName>
</protein>